<dbReference type="EMBL" id="JAPIVE010000003">
    <property type="protein sequence ID" value="MCX2524721.1"/>
    <property type="molecule type" value="Genomic_DNA"/>
</dbReference>
<sequence length="240" mass="26897">MRLVQLTDCHLSADPAALYRQGYATPQLERVIDAAMARRPDMVIVTGDISNDDSPASYHQAVARLDRFQCPWFWLPGNHDNVQIMNDIRPMIPALDLGERRLLMLNTQLPGDVAGRVGETQLDELERELQSSDQPTFIAMHHPPVPVGSSWMDALSLEDEAALWHILSMHPHVEMILCGHVHHAFSTWCQNIRVCATPATSDQFLPGSDTFQLDSASRPGFRVVDARGDNVTTWVERVDP</sequence>
<proteinExistence type="inferred from homology"/>
<evidence type="ECO:0000313" key="6">
    <source>
        <dbReference type="EMBL" id="MCX2524721.1"/>
    </source>
</evidence>
<dbReference type="Gene3D" id="3.60.21.10">
    <property type="match status" value="1"/>
</dbReference>
<evidence type="ECO:0000256" key="4">
    <source>
        <dbReference type="ARBA" id="ARBA00025742"/>
    </source>
</evidence>
<accession>A0AA42CV69</accession>
<dbReference type="GO" id="GO:0016787">
    <property type="term" value="F:hydrolase activity"/>
    <property type="evidence" value="ECO:0007669"/>
    <property type="project" value="UniProtKB-KW"/>
</dbReference>
<evidence type="ECO:0000256" key="1">
    <source>
        <dbReference type="ARBA" id="ARBA00022723"/>
    </source>
</evidence>
<comment type="caution">
    <text evidence="6">The sequence shown here is derived from an EMBL/GenBank/DDBJ whole genome shotgun (WGS) entry which is preliminary data.</text>
</comment>
<name>A0AA42CV69_9GAMM</name>
<dbReference type="AlphaFoldDB" id="A0AA42CV69"/>
<protein>
    <submittedName>
        <fullName evidence="6">Metallophosphoesterase</fullName>
    </submittedName>
</protein>
<feature type="domain" description="Calcineurin-like phosphoesterase" evidence="5">
    <location>
        <begin position="1"/>
        <end position="183"/>
    </location>
</feature>
<dbReference type="Pfam" id="PF00149">
    <property type="entry name" value="Metallophos"/>
    <property type="match status" value="1"/>
</dbReference>
<evidence type="ECO:0000256" key="2">
    <source>
        <dbReference type="ARBA" id="ARBA00022801"/>
    </source>
</evidence>
<dbReference type="PANTHER" id="PTHR42988:SF2">
    <property type="entry name" value="CYCLIC NUCLEOTIDE PHOSPHODIESTERASE CBUA0032-RELATED"/>
    <property type="match status" value="1"/>
</dbReference>
<comment type="similarity">
    <text evidence="4">Belongs to the cyclic nucleotide phosphodiesterase class-III family.</text>
</comment>
<dbReference type="GO" id="GO:0046872">
    <property type="term" value="F:metal ion binding"/>
    <property type="evidence" value="ECO:0007669"/>
    <property type="project" value="UniProtKB-KW"/>
</dbReference>
<keyword evidence="3" id="KW-0408">Iron</keyword>
<dbReference type="PANTHER" id="PTHR42988">
    <property type="entry name" value="PHOSPHOHYDROLASE"/>
    <property type="match status" value="1"/>
</dbReference>
<keyword evidence="1" id="KW-0479">Metal-binding</keyword>
<dbReference type="InterPro" id="IPR004843">
    <property type="entry name" value="Calcineurin-like_PHP"/>
</dbReference>
<dbReference type="SUPFAM" id="SSF56300">
    <property type="entry name" value="Metallo-dependent phosphatases"/>
    <property type="match status" value="1"/>
</dbReference>
<organism evidence="6 7">
    <name type="scientific">Larsenimonas rhizosphaerae</name>
    <dbReference type="NCBI Taxonomy" id="2944682"/>
    <lineage>
        <taxon>Bacteria</taxon>
        <taxon>Pseudomonadati</taxon>
        <taxon>Pseudomonadota</taxon>
        <taxon>Gammaproteobacteria</taxon>
        <taxon>Oceanospirillales</taxon>
        <taxon>Halomonadaceae</taxon>
        <taxon>Larsenimonas</taxon>
    </lineage>
</organism>
<dbReference type="RefSeq" id="WP_265896411.1">
    <property type="nucleotide sequence ID" value="NZ_JAPIVE010000003.1"/>
</dbReference>
<evidence type="ECO:0000256" key="3">
    <source>
        <dbReference type="ARBA" id="ARBA00023004"/>
    </source>
</evidence>
<dbReference type="InterPro" id="IPR050884">
    <property type="entry name" value="CNP_phosphodiesterase-III"/>
</dbReference>
<dbReference type="Proteomes" id="UP001165678">
    <property type="component" value="Unassembled WGS sequence"/>
</dbReference>
<dbReference type="InterPro" id="IPR029052">
    <property type="entry name" value="Metallo-depent_PP-like"/>
</dbReference>
<evidence type="ECO:0000259" key="5">
    <source>
        <dbReference type="Pfam" id="PF00149"/>
    </source>
</evidence>
<keyword evidence="2" id="KW-0378">Hydrolase</keyword>
<keyword evidence="7" id="KW-1185">Reference proteome</keyword>
<reference evidence="6" key="1">
    <citation type="submission" date="2022-11" db="EMBL/GenBank/DDBJ databases">
        <title>Larsenimonas rhizosphaerae sp. nov., isolated from a tidal mudflat.</title>
        <authorList>
            <person name="Lee S.D."/>
            <person name="Kim I.S."/>
        </authorList>
    </citation>
    <scope>NUCLEOTIDE SEQUENCE</scope>
    <source>
        <strain evidence="6">GH2-1</strain>
    </source>
</reference>
<gene>
    <name evidence="6" type="ORF">OQ287_10770</name>
</gene>
<evidence type="ECO:0000313" key="7">
    <source>
        <dbReference type="Proteomes" id="UP001165678"/>
    </source>
</evidence>